<reference evidence="3" key="1">
    <citation type="journal article" date="2011" name="Nature">
        <title>Genome sequence and analysis of the tuber crop potato.</title>
        <authorList>
            <consortium name="The Potato Genome Sequencing Consortium"/>
        </authorList>
    </citation>
    <scope>NUCLEOTIDE SEQUENCE [LARGE SCALE GENOMIC DNA]</scope>
    <source>
        <strain evidence="3">cv. DM1-3 516 R44</strain>
    </source>
</reference>
<sequence>MLDSYGESLDNLIARVEECVRYDGSFVGLTESSSDVAALRVEVDQLRSKSISMLWGEVHLPQIPYVVPSTKFRGAKPSRIVKQLVDGESEQVVDEADNDSATEMDEDEFVRADE</sequence>
<proteinExistence type="predicted"/>
<reference evidence="2" key="2">
    <citation type="submission" date="2015-06" db="UniProtKB">
        <authorList>
            <consortium name="EnsemblPlants"/>
        </authorList>
    </citation>
    <scope>IDENTIFICATION</scope>
    <source>
        <strain evidence="2">DM1-3 516 R44</strain>
    </source>
</reference>
<feature type="compositionally biased region" description="Acidic residues" evidence="1">
    <location>
        <begin position="87"/>
        <end position="108"/>
    </location>
</feature>
<evidence type="ECO:0000313" key="3">
    <source>
        <dbReference type="Proteomes" id="UP000011115"/>
    </source>
</evidence>
<evidence type="ECO:0000256" key="1">
    <source>
        <dbReference type="SAM" id="MobiDB-lite"/>
    </source>
</evidence>
<dbReference type="HOGENOM" id="CLU_145080_1_0_1"/>
<dbReference type="Proteomes" id="UP000011115">
    <property type="component" value="Unassembled WGS sequence"/>
</dbReference>
<feature type="region of interest" description="Disordered" evidence="1">
    <location>
        <begin position="87"/>
        <end position="114"/>
    </location>
</feature>
<keyword evidence="3" id="KW-1185">Reference proteome</keyword>
<accession>M1D872</accession>
<dbReference type="AlphaFoldDB" id="M1D872"/>
<dbReference type="Gramene" id="PGSC0003DMT400084856">
    <property type="protein sequence ID" value="PGSC0003DMT400084856"/>
    <property type="gene ID" value="PGSC0003DMG400034427"/>
</dbReference>
<organism evidence="2 3">
    <name type="scientific">Solanum tuberosum</name>
    <name type="common">Potato</name>
    <dbReference type="NCBI Taxonomy" id="4113"/>
    <lineage>
        <taxon>Eukaryota</taxon>
        <taxon>Viridiplantae</taxon>
        <taxon>Streptophyta</taxon>
        <taxon>Embryophyta</taxon>
        <taxon>Tracheophyta</taxon>
        <taxon>Spermatophyta</taxon>
        <taxon>Magnoliopsida</taxon>
        <taxon>eudicotyledons</taxon>
        <taxon>Gunneridae</taxon>
        <taxon>Pentapetalae</taxon>
        <taxon>asterids</taxon>
        <taxon>lamiids</taxon>
        <taxon>Solanales</taxon>
        <taxon>Solanaceae</taxon>
        <taxon>Solanoideae</taxon>
        <taxon>Solaneae</taxon>
        <taxon>Solanum</taxon>
    </lineage>
</organism>
<protein>
    <submittedName>
        <fullName evidence="2">Uncharacterized protein</fullName>
    </submittedName>
</protein>
<name>M1D872_SOLTU</name>
<dbReference type="EnsemblPlants" id="PGSC0003DMT400084856">
    <property type="protein sequence ID" value="PGSC0003DMT400084856"/>
    <property type="gene ID" value="PGSC0003DMG400034427"/>
</dbReference>
<dbReference type="PaxDb" id="4113-PGSC0003DMT400084856"/>
<dbReference type="InParanoid" id="M1D872"/>
<evidence type="ECO:0000313" key="2">
    <source>
        <dbReference type="EnsemblPlants" id="PGSC0003DMT400084856"/>
    </source>
</evidence>